<keyword evidence="18" id="KW-1185">Reference proteome</keyword>
<evidence type="ECO:0000256" key="4">
    <source>
        <dbReference type="ARBA" id="ARBA00022452"/>
    </source>
</evidence>
<dbReference type="InterPro" id="IPR037066">
    <property type="entry name" value="Plug_dom_sf"/>
</dbReference>
<evidence type="ECO:0000259" key="16">
    <source>
        <dbReference type="Pfam" id="PF07715"/>
    </source>
</evidence>
<dbReference type="GO" id="GO:0006826">
    <property type="term" value="P:iron ion transport"/>
    <property type="evidence" value="ECO:0007669"/>
    <property type="project" value="UniProtKB-KW"/>
</dbReference>
<dbReference type="InterPro" id="IPR012910">
    <property type="entry name" value="Plug_dom"/>
</dbReference>
<keyword evidence="7" id="KW-0408">Iron</keyword>
<evidence type="ECO:0000256" key="5">
    <source>
        <dbReference type="ARBA" id="ARBA00022496"/>
    </source>
</evidence>
<keyword evidence="4 13" id="KW-1134">Transmembrane beta strand</keyword>
<protein>
    <submittedName>
        <fullName evidence="17">TonB-dependent receptor</fullName>
    </submittedName>
</protein>
<dbReference type="InterPro" id="IPR000531">
    <property type="entry name" value="Beta-barrel_TonB"/>
</dbReference>
<evidence type="ECO:0000259" key="15">
    <source>
        <dbReference type="Pfam" id="PF00593"/>
    </source>
</evidence>
<accession>A0A7Z2ZV91</accession>
<dbReference type="InterPro" id="IPR036942">
    <property type="entry name" value="Beta-barrel_TonB_sf"/>
</dbReference>
<evidence type="ECO:0000256" key="11">
    <source>
        <dbReference type="ARBA" id="ARBA00023170"/>
    </source>
</evidence>
<evidence type="ECO:0000313" key="18">
    <source>
        <dbReference type="Proteomes" id="UP000502415"/>
    </source>
</evidence>
<organism evidence="17 18">
    <name type="scientific">Massilia forsythiae</name>
    <dbReference type="NCBI Taxonomy" id="2728020"/>
    <lineage>
        <taxon>Bacteria</taxon>
        <taxon>Pseudomonadati</taxon>
        <taxon>Pseudomonadota</taxon>
        <taxon>Betaproteobacteria</taxon>
        <taxon>Burkholderiales</taxon>
        <taxon>Oxalobacteraceae</taxon>
        <taxon>Telluria group</taxon>
        <taxon>Massilia</taxon>
    </lineage>
</organism>
<evidence type="ECO:0000256" key="12">
    <source>
        <dbReference type="ARBA" id="ARBA00023237"/>
    </source>
</evidence>
<dbReference type="KEGG" id="mfy:HH212_19500"/>
<reference evidence="17 18" key="1">
    <citation type="submission" date="2020-04" db="EMBL/GenBank/DDBJ databases">
        <title>Genome sequencing of novel species.</title>
        <authorList>
            <person name="Heo J."/>
            <person name="Kim S.-J."/>
            <person name="Kim J.-S."/>
            <person name="Hong S.-B."/>
            <person name="Kwon S.-W."/>
        </authorList>
    </citation>
    <scope>NUCLEOTIDE SEQUENCE [LARGE SCALE GENOMIC DNA]</scope>
    <source>
        <strain evidence="17 18">GN2-R2</strain>
    </source>
</reference>
<dbReference type="InterPro" id="IPR039426">
    <property type="entry name" value="TonB-dep_rcpt-like"/>
</dbReference>
<comment type="similarity">
    <text evidence="2 13 14">Belongs to the TonB-dependent receptor family.</text>
</comment>
<dbReference type="PANTHER" id="PTHR32552">
    <property type="entry name" value="FERRICHROME IRON RECEPTOR-RELATED"/>
    <property type="match status" value="1"/>
</dbReference>
<evidence type="ECO:0000256" key="3">
    <source>
        <dbReference type="ARBA" id="ARBA00022448"/>
    </source>
</evidence>
<keyword evidence="6 13" id="KW-0812">Transmembrane</keyword>
<feature type="domain" description="TonB-dependent receptor-like beta-barrel" evidence="15">
    <location>
        <begin position="257"/>
        <end position="690"/>
    </location>
</feature>
<evidence type="ECO:0000256" key="14">
    <source>
        <dbReference type="RuleBase" id="RU003357"/>
    </source>
</evidence>
<keyword evidence="5" id="KW-0410">Iron transport</keyword>
<dbReference type="GO" id="GO:0009279">
    <property type="term" value="C:cell outer membrane"/>
    <property type="evidence" value="ECO:0007669"/>
    <property type="project" value="UniProtKB-SubCell"/>
</dbReference>
<evidence type="ECO:0000256" key="10">
    <source>
        <dbReference type="ARBA" id="ARBA00023136"/>
    </source>
</evidence>
<proteinExistence type="inferred from homology"/>
<keyword evidence="11 17" id="KW-0675">Receptor</keyword>
<keyword evidence="10 13" id="KW-0472">Membrane</keyword>
<dbReference type="PANTHER" id="PTHR32552:SF81">
    <property type="entry name" value="TONB-DEPENDENT OUTER MEMBRANE RECEPTOR"/>
    <property type="match status" value="1"/>
</dbReference>
<evidence type="ECO:0000256" key="13">
    <source>
        <dbReference type="PROSITE-ProRule" id="PRU01360"/>
    </source>
</evidence>
<keyword evidence="9 14" id="KW-0798">TonB box</keyword>
<dbReference type="Gene3D" id="2.170.130.10">
    <property type="entry name" value="TonB-dependent receptor, plug domain"/>
    <property type="match status" value="1"/>
</dbReference>
<evidence type="ECO:0000313" key="17">
    <source>
        <dbReference type="EMBL" id="QJE03476.1"/>
    </source>
</evidence>
<dbReference type="Proteomes" id="UP000502415">
    <property type="component" value="Chromosome"/>
</dbReference>
<dbReference type="SUPFAM" id="SSF56935">
    <property type="entry name" value="Porins"/>
    <property type="match status" value="1"/>
</dbReference>
<comment type="subcellular location">
    <subcellularLocation>
        <location evidence="1 13">Cell outer membrane</location>
        <topology evidence="1 13">Multi-pass membrane protein</topology>
    </subcellularLocation>
</comment>
<dbReference type="Pfam" id="PF00593">
    <property type="entry name" value="TonB_dep_Rec_b-barrel"/>
    <property type="match status" value="1"/>
</dbReference>
<keyword evidence="3 13" id="KW-0813">Transport</keyword>
<dbReference type="AlphaFoldDB" id="A0A7Z2ZV91"/>
<sequence>MAAGAVDAAPALAAATPAAGVDNGAGVATASAATADAGAAAAPAADALPPEGAGGVVHVRGKALSGADKAKLRLDDIPGGVSVVDAAQVEKGRVFTNEDVLAFQPGVYAQAAGGTDGIKISIRGSAINRGTNFFRSGTLFLFDGLPVTGPGGTPYELFEPLGLSRTEVLRGANAFDAGALMLGGAINYVTRTGQDAAPFEARVEGGSYGYRKAYVSSGQVIGKLDYYVAAVDAERRGYQALSHGESRGVIANLGYRLADDVQTRFYFRWRQTDNEQPGALTVAQVESDPRQANPVAVQQNAHRRQPGSTWIANKTTWNIDADSTLSAGLVYHNYPIDQELSVNAGRWGFADASAVLDYETRGILFGRASKTKVGLLYTGHLHGWLDTYVRIPAAATAALATGTRIRHSNYDGADTTLHAGNDLELAPRLWLTSGVSAVHTQRQTAVTFPVTNEDYRRTTNALAPRLGLRYTLDNDVQLFANASRSIEPPNSWAFLTTPPTFTSGPATGLARRGLDLKDQAANTLELGTRGQAGAASWSLSVYRAHVRNELLSVEVVPATATTAALTAESNASPTIHQGVEAGLESRLWDGGAAGRLSTRHSFTLNDFRFRRDARFGDNTLPGIPRRWYQGELQYERPNGLYAGVSVQAASRIDVDYANSFKTHGYAILNASLGYDHPSAGWKVFLDLRNLANKHYVSSVAPAYNDAGTDQRRSAPGEGFGIYGGLSVAFR</sequence>
<evidence type="ECO:0000256" key="1">
    <source>
        <dbReference type="ARBA" id="ARBA00004571"/>
    </source>
</evidence>
<name>A0A7Z2ZV91_9BURK</name>
<dbReference type="Gene3D" id="2.40.170.20">
    <property type="entry name" value="TonB-dependent receptor, beta-barrel domain"/>
    <property type="match status" value="1"/>
</dbReference>
<evidence type="ECO:0000256" key="7">
    <source>
        <dbReference type="ARBA" id="ARBA00023004"/>
    </source>
</evidence>
<dbReference type="PROSITE" id="PS52016">
    <property type="entry name" value="TONB_DEPENDENT_REC_3"/>
    <property type="match status" value="1"/>
</dbReference>
<evidence type="ECO:0000256" key="8">
    <source>
        <dbReference type="ARBA" id="ARBA00023065"/>
    </source>
</evidence>
<evidence type="ECO:0000256" key="6">
    <source>
        <dbReference type="ARBA" id="ARBA00022692"/>
    </source>
</evidence>
<feature type="domain" description="TonB-dependent receptor plug" evidence="16">
    <location>
        <begin position="74"/>
        <end position="185"/>
    </location>
</feature>
<evidence type="ECO:0000256" key="9">
    <source>
        <dbReference type="ARBA" id="ARBA00023077"/>
    </source>
</evidence>
<gene>
    <name evidence="17" type="ORF">HH212_19500</name>
</gene>
<keyword evidence="8" id="KW-0406">Ion transport</keyword>
<evidence type="ECO:0000256" key="2">
    <source>
        <dbReference type="ARBA" id="ARBA00009810"/>
    </source>
</evidence>
<dbReference type="Pfam" id="PF07715">
    <property type="entry name" value="Plug"/>
    <property type="match status" value="1"/>
</dbReference>
<dbReference type="EMBL" id="CP051685">
    <property type="protein sequence ID" value="QJE03476.1"/>
    <property type="molecule type" value="Genomic_DNA"/>
</dbReference>
<keyword evidence="12 13" id="KW-0998">Cell outer membrane</keyword>